<comment type="similarity">
    <text evidence="1 2">Belongs to the pyrroline-5-carboxylate reductase family.</text>
</comment>
<dbReference type="InterPro" id="IPR053790">
    <property type="entry name" value="P5CR-like_CS"/>
</dbReference>
<sequence>MKYGIIGTGNMGSMLTHAFISSGAVRANNIAIYNRTPAKAQELKNEFSELAIAPSIKELGNTSDIIFICVKPHHYEAVIEDLTLSSSQCLVSITSPVSVADLEKAVSSQVVRIVPSITNRAHAGVSLFTFGDNITEAFKKELLSTFEFFSKPVEIEEEHIRVASDIVSCGPAFLGFLIENMIDSAHKIGGISEDKATVLMEEMIIGLAALLDKKIYSFPELIKKVTVKGGVTGEGLVALEENIDDAFLAMYQATHYKHYRDKLSIKL</sequence>
<dbReference type="PIRSF" id="PIRSF000193">
    <property type="entry name" value="Pyrrol-5-carb_rd"/>
    <property type="match status" value="1"/>
</dbReference>
<dbReference type="Pfam" id="PF14748">
    <property type="entry name" value="P5CR_dimer"/>
    <property type="match status" value="1"/>
</dbReference>
<keyword evidence="2" id="KW-0028">Amino-acid biosynthesis</keyword>
<dbReference type="GO" id="GO:0055129">
    <property type="term" value="P:L-proline biosynthetic process"/>
    <property type="evidence" value="ECO:0007669"/>
    <property type="project" value="UniProtKB-UniRule"/>
</dbReference>
<dbReference type="SUPFAM" id="SSF48179">
    <property type="entry name" value="6-phosphogluconate dehydrogenase C-terminal domain-like"/>
    <property type="match status" value="1"/>
</dbReference>
<accession>A0A917AXW0</accession>
<dbReference type="PANTHER" id="PTHR11645">
    <property type="entry name" value="PYRROLINE-5-CARBOXYLATE REDUCTASE"/>
    <property type="match status" value="1"/>
</dbReference>
<dbReference type="Gene3D" id="3.40.50.720">
    <property type="entry name" value="NAD(P)-binding Rossmann-like Domain"/>
    <property type="match status" value="1"/>
</dbReference>
<keyword evidence="2" id="KW-0641">Proline biosynthesis</keyword>
<gene>
    <name evidence="2 6" type="primary">proC</name>
    <name evidence="6" type="ORF">GCM10010954_02360</name>
</gene>
<dbReference type="SUPFAM" id="SSF51735">
    <property type="entry name" value="NAD(P)-binding Rossmann-fold domains"/>
    <property type="match status" value="1"/>
</dbReference>
<name>A0A917AXW0_HALAA</name>
<dbReference type="InterPro" id="IPR008927">
    <property type="entry name" value="6-PGluconate_DH-like_C_sf"/>
</dbReference>
<comment type="caution">
    <text evidence="6">The sequence shown here is derived from an EMBL/GenBank/DDBJ whole genome shotgun (WGS) entry which is preliminary data.</text>
</comment>
<dbReference type="PANTHER" id="PTHR11645:SF51">
    <property type="entry name" value="COME OPERON PROTEIN 4"/>
    <property type="match status" value="1"/>
</dbReference>
<dbReference type="Proteomes" id="UP000660110">
    <property type="component" value="Unassembled WGS sequence"/>
</dbReference>
<organism evidence="6 7">
    <name type="scientific">Halobacillus andaensis</name>
    <dbReference type="NCBI Taxonomy" id="1176239"/>
    <lineage>
        <taxon>Bacteria</taxon>
        <taxon>Bacillati</taxon>
        <taxon>Bacillota</taxon>
        <taxon>Bacilli</taxon>
        <taxon>Bacillales</taxon>
        <taxon>Bacillaceae</taxon>
        <taxon>Halobacillus</taxon>
    </lineage>
</organism>
<dbReference type="NCBIfam" id="NF005814">
    <property type="entry name" value="PRK07680.1"/>
    <property type="match status" value="1"/>
</dbReference>
<comment type="subcellular location">
    <subcellularLocation>
        <location evidence="2">Cytoplasm</location>
    </subcellularLocation>
</comment>
<dbReference type="HAMAP" id="MF_01925">
    <property type="entry name" value="P5C_reductase"/>
    <property type="match status" value="1"/>
</dbReference>
<feature type="domain" description="Pyrroline-5-carboxylate reductase catalytic N-terminal" evidence="4">
    <location>
        <begin position="2"/>
        <end position="95"/>
    </location>
</feature>
<comment type="catalytic activity">
    <reaction evidence="2">
        <text>L-proline + NAD(+) = (S)-1-pyrroline-5-carboxylate + NADH + 2 H(+)</text>
        <dbReference type="Rhea" id="RHEA:14105"/>
        <dbReference type="ChEBI" id="CHEBI:15378"/>
        <dbReference type="ChEBI" id="CHEBI:17388"/>
        <dbReference type="ChEBI" id="CHEBI:57540"/>
        <dbReference type="ChEBI" id="CHEBI:57945"/>
        <dbReference type="ChEBI" id="CHEBI:60039"/>
        <dbReference type="EC" id="1.5.1.2"/>
    </reaction>
</comment>
<dbReference type="InterPro" id="IPR000304">
    <property type="entry name" value="Pyrroline-COOH_reductase"/>
</dbReference>
<keyword evidence="2" id="KW-0963">Cytoplasm</keyword>
<dbReference type="Pfam" id="PF03807">
    <property type="entry name" value="F420_oxidored"/>
    <property type="match status" value="1"/>
</dbReference>
<evidence type="ECO:0000313" key="7">
    <source>
        <dbReference type="Proteomes" id="UP000660110"/>
    </source>
</evidence>
<protein>
    <recommendedName>
        <fullName evidence="2">Pyrroline-5-carboxylate reductase</fullName>
        <shortName evidence="2">P5C reductase</shortName>
        <shortName evidence="2">P5CR</shortName>
        <ecNumber evidence="2">1.5.1.2</ecNumber>
    </recommendedName>
    <alternativeName>
        <fullName evidence="2">PCA reductase</fullName>
    </alternativeName>
</protein>
<dbReference type="GO" id="GO:0004735">
    <property type="term" value="F:pyrroline-5-carboxylate reductase activity"/>
    <property type="evidence" value="ECO:0007669"/>
    <property type="project" value="UniProtKB-UniRule"/>
</dbReference>
<evidence type="ECO:0000313" key="6">
    <source>
        <dbReference type="EMBL" id="GGF07460.1"/>
    </source>
</evidence>
<feature type="binding site" evidence="3">
    <location>
        <begin position="6"/>
        <end position="11"/>
    </location>
    <ligand>
        <name>NADP(+)</name>
        <dbReference type="ChEBI" id="CHEBI:58349"/>
    </ligand>
</feature>
<comment type="catalytic activity">
    <reaction evidence="2">
        <text>L-proline + NADP(+) = (S)-1-pyrroline-5-carboxylate + NADPH + 2 H(+)</text>
        <dbReference type="Rhea" id="RHEA:14109"/>
        <dbReference type="ChEBI" id="CHEBI:15378"/>
        <dbReference type="ChEBI" id="CHEBI:17388"/>
        <dbReference type="ChEBI" id="CHEBI:57783"/>
        <dbReference type="ChEBI" id="CHEBI:58349"/>
        <dbReference type="ChEBI" id="CHEBI:60039"/>
        <dbReference type="EC" id="1.5.1.2"/>
    </reaction>
</comment>
<dbReference type="RefSeq" id="WP_188375637.1">
    <property type="nucleotide sequence ID" value="NZ_BMEL01000001.1"/>
</dbReference>
<dbReference type="GO" id="GO:0005737">
    <property type="term" value="C:cytoplasm"/>
    <property type="evidence" value="ECO:0007669"/>
    <property type="project" value="UniProtKB-SubCell"/>
</dbReference>
<proteinExistence type="inferred from homology"/>
<dbReference type="EMBL" id="BMEL01000001">
    <property type="protein sequence ID" value="GGF07460.1"/>
    <property type="molecule type" value="Genomic_DNA"/>
</dbReference>
<evidence type="ECO:0000256" key="3">
    <source>
        <dbReference type="PIRSR" id="PIRSR000193-1"/>
    </source>
</evidence>
<dbReference type="PROSITE" id="PS00521">
    <property type="entry name" value="P5CR"/>
    <property type="match status" value="1"/>
</dbReference>
<evidence type="ECO:0000256" key="1">
    <source>
        <dbReference type="ARBA" id="ARBA00005525"/>
    </source>
</evidence>
<reference evidence="6" key="2">
    <citation type="submission" date="2020-09" db="EMBL/GenBank/DDBJ databases">
        <authorList>
            <person name="Sun Q."/>
            <person name="Zhou Y."/>
        </authorList>
    </citation>
    <scope>NUCLEOTIDE SEQUENCE</scope>
    <source>
        <strain evidence="6">CGMCC 1.12153</strain>
    </source>
</reference>
<feature type="domain" description="Pyrroline-5-carboxylate reductase dimerisation" evidence="5">
    <location>
        <begin position="157"/>
        <end position="255"/>
    </location>
</feature>
<dbReference type="EC" id="1.5.1.2" evidence="2"/>
<keyword evidence="2 3" id="KW-0521">NADP</keyword>
<comment type="pathway">
    <text evidence="2">Amino-acid biosynthesis; L-proline biosynthesis; L-proline from L-glutamate 5-semialdehyde: step 1/1.</text>
</comment>
<reference evidence="6" key="1">
    <citation type="journal article" date="2014" name="Int. J. Syst. Evol. Microbiol.">
        <title>Complete genome sequence of Corynebacterium casei LMG S-19264T (=DSM 44701T), isolated from a smear-ripened cheese.</title>
        <authorList>
            <consortium name="US DOE Joint Genome Institute (JGI-PGF)"/>
            <person name="Walter F."/>
            <person name="Albersmeier A."/>
            <person name="Kalinowski J."/>
            <person name="Ruckert C."/>
        </authorList>
    </citation>
    <scope>NUCLEOTIDE SEQUENCE</scope>
    <source>
        <strain evidence="6">CGMCC 1.12153</strain>
    </source>
</reference>
<comment type="function">
    <text evidence="2">Catalyzes the reduction of 1-pyrroline-5-carboxylate (PCA) to L-proline.</text>
</comment>
<dbReference type="InterPro" id="IPR036291">
    <property type="entry name" value="NAD(P)-bd_dom_sf"/>
</dbReference>
<dbReference type="InterPro" id="IPR028939">
    <property type="entry name" value="P5C_Rdtase_cat_N"/>
</dbReference>
<keyword evidence="7" id="KW-1185">Reference proteome</keyword>
<evidence type="ECO:0000256" key="2">
    <source>
        <dbReference type="HAMAP-Rule" id="MF_01925"/>
    </source>
</evidence>
<evidence type="ECO:0000259" key="4">
    <source>
        <dbReference type="Pfam" id="PF03807"/>
    </source>
</evidence>
<dbReference type="Gene3D" id="1.10.3730.10">
    <property type="entry name" value="ProC C-terminal domain-like"/>
    <property type="match status" value="1"/>
</dbReference>
<dbReference type="AlphaFoldDB" id="A0A917AXW0"/>
<keyword evidence="2" id="KW-0560">Oxidoreductase</keyword>
<dbReference type="InterPro" id="IPR029036">
    <property type="entry name" value="P5CR_dimer"/>
</dbReference>
<evidence type="ECO:0000259" key="5">
    <source>
        <dbReference type="Pfam" id="PF14748"/>
    </source>
</evidence>